<dbReference type="InterPro" id="IPR029060">
    <property type="entry name" value="PIN-like_dom_sf"/>
</dbReference>
<dbReference type="InterPro" id="IPR051619">
    <property type="entry name" value="TypeII_TA_RNase_PINc/VapC"/>
</dbReference>
<dbReference type="CDD" id="cd09873">
    <property type="entry name" value="PIN_Pae0151-like"/>
    <property type="match status" value="1"/>
</dbReference>
<dbReference type="EMBL" id="SDPN01000029">
    <property type="protein sequence ID" value="RXZ68322.1"/>
    <property type="molecule type" value="Genomic_DNA"/>
</dbReference>
<feature type="binding site" evidence="6">
    <location>
        <position position="101"/>
    </location>
    <ligand>
        <name>Mg(2+)</name>
        <dbReference type="ChEBI" id="CHEBI:18420"/>
    </ligand>
</feature>
<feature type="binding site" evidence="6">
    <location>
        <position position="11"/>
    </location>
    <ligand>
        <name>Mg(2+)</name>
        <dbReference type="ChEBI" id="CHEBI:18420"/>
    </ligand>
</feature>
<dbReference type="GO" id="GO:0004540">
    <property type="term" value="F:RNA nuclease activity"/>
    <property type="evidence" value="ECO:0007669"/>
    <property type="project" value="InterPro"/>
</dbReference>
<evidence type="ECO:0000256" key="4">
    <source>
        <dbReference type="ARBA" id="ARBA00022801"/>
    </source>
</evidence>
<dbReference type="Pfam" id="PF01850">
    <property type="entry name" value="PIN"/>
    <property type="match status" value="1"/>
</dbReference>
<proteinExistence type="inferred from homology"/>
<keyword evidence="3 6" id="KW-0479">Metal-binding</keyword>
<comment type="similarity">
    <text evidence="6">Belongs to the PINc/VapC protein family.</text>
</comment>
<dbReference type="AlphaFoldDB" id="A0A4Q2KWW0"/>
<keyword evidence="2 6" id="KW-0540">Nuclease</keyword>
<reference evidence="8 9" key="1">
    <citation type="submission" date="2019-01" db="EMBL/GenBank/DDBJ databases">
        <title>Agromyces.</title>
        <authorList>
            <person name="Li J."/>
        </authorList>
    </citation>
    <scope>NUCLEOTIDE SEQUENCE [LARGE SCALE GENOMIC DNA]</scope>
    <source>
        <strain evidence="8 9">DSM 15934</strain>
    </source>
</reference>
<name>A0A4Q2KWW0_9MICO</name>
<evidence type="ECO:0000256" key="3">
    <source>
        <dbReference type="ARBA" id="ARBA00022723"/>
    </source>
</evidence>
<keyword evidence="5 6" id="KW-0460">Magnesium</keyword>
<comment type="caution">
    <text evidence="8">The sequence shown here is derived from an EMBL/GenBank/DDBJ whole genome shotgun (WGS) entry which is preliminary data.</text>
</comment>
<dbReference type="GO" id="GO:0090729">
    <property type="term" value="F:toxin activity"/>
    <property type="evidence" value="ECO:0007669"/>
    <property type="project" value="UniProtKB-KW"/>
</dbReference>
<keyword evidence="4 6" id="KW-0378">Hydrolase</keyword>
<dbReference type="PANTHER" id="PTHR35901:SF1">
    <property type="entry name" value="EXONUCLEASE VAPC9"/>
    <property type="match status" value="1"/>
</dbReference>
<dbReference type="EC" id="3.1.-.-" evidence="6"/>
<evidence type="ECO:0000259" key="7">
    <source>
        <dbReference type="Pfam" id="PF01850"/>
    </source>
</evidence>
<evidence type="ECO:0000256" key="5">
    <source>
        <dbReference type="ARBA" id="ARBA00022842"/>
    </source>
</evidence>
<dbReference type="Proteomes" id="UP000293865">
    <property type="component" value="Unassembled WGS sequence"/>
</dbReference>
<dbReference type="HAMAP" id="MF_00265">
    <property type="entry name" value="VapC_Nob1"/>
    <property type="match status" value="1"/>
</dbReference>
<evidence type="ECO:0000256" key="6">
    <source>
        <dbReference type="HAMAP-Rule" id="MF_00265"/>
    </source>
</evidence>
<sequence length="135" mass="14602">MRAHRPLVVVDASAIVTLLIDPGEPGEVIASRLRDAAVLAPALLPFEVANVLRRRMNARLLSGAEAALAHADLLDLPIDLWPWEALATRAWELGSNLSSYDASYVALAEETDATLLTRDRRIAAAPGIRCRVDVV</sequence>
<dbReference type="GO" id="GO:0016787">
    <property type="term" value="F:hydrolase activity"/>
    <property type="evidence" value="ECO:0007669"/>
    <property type="project" value="UniProtKB-KW"/>
</dbReference>
<dbReference type="GO" id="GO:0000287">
    <property type="term" value="F:magnesium ion binding"/>
    <property type="evidence" value="ECO:0007669"/>
    <property type="project" value="UniProtKB-UniRule"/>
</dbReference>
<dbReference type="InterPro" id="IPR044153">
    <property type="entry name" value="PIN_Pae0151-like"/>
</dbReference>
<gene>
    <name evidence="6" type="primary">vapC</name>
    <name evidence="8" type="ORF">ESP51_14245</name>
</gene>
<evidence type="ECO:0000256" key="2">
    <source>
        <dbReference type="ARBA" id="ARBA00022722"/>
    </source>
</evidence>
<dbReference type="OrthoDB" id="4377304at2"/>
<evidence type="ECO:0000313" key="9">
    <source>
        <dbReference type="Proteomes" id="UP000293865"/>
    </source>
</evidence>
<dbReference type="SUPFAM" id="SSF88723">
    <property type="entry name" value="PIN domain-like"/>
    <property type="match status" value="1"/>
</dbReference>
<dbReference type="InterPro" id="IPR002716">
    <property type="entry name" value="PIN_dom"/>
</dbReference>
<evidence type="ECO:0000256" key="1">
    <source>
        <dbReference type="ARBA" id="ARBA00022649"/>
    </source>
</evidence>
<protein>
    <recommendedName>
        <fullName evidence="6">Ribonuclease VapC</fullName>
        <shortName evidence="6">RNase VapC</shortName>
        <ecNumber evidence="6">3.1.-.-</ecNumber>
    </recommendedName>
    <alternativeName>
        <fullName evidence="6">Toxin VapC</fullName>
    </alternativeName>
</protein>
<keyword evidence="1 6" id="KW-1277">Toxin-antitoxin system</keyword>
<accession>A0A4Q2KWW0</accession>
<feature type="domain" description="PIN" evidence="7">
    <location>
        <begin position="8"/>
        <end position="126"/>
    </location>
</feature>
<keyword evidence="9" id="KW-1185">Reference proteome</keyword>
<comment type="function">
    <text evidence="6">Toxic component of a toxin-antitoxin (TA) system. An RNase.</text>
</comment>
<dbReference type="PANTHER" id="PTHR35901">
    <property type="entry name" value="RIBONUCLEASE VAPC3"/>
    <property type="match status" value="1"/>
</dbReference>
<organism evidence="8 9">
    <name type="scientific">Agromyces albus</name>
    <dbReference type="NCBI Taxonomy" id="205332"/>
    <lineage>
        <taxon>Bacteria</taxon>
        <taxon>Bacillati</taxon>
        <taxon>Actinomycetota</taxon>
        <taxon>Actinomycetes</taxon>
        <taxon>Micrococcales</taxon>
        <taxon>Microbacteriaceae</taxon>
        <taxon>Agromyces</taxon>
    </lineage>
</organism>
<dbReference type="InterPro" id="IPR022907">
    <property type="entry name" value="VapC_family"/>
</dbReference>
<evidence type="ECO:0000313" key="8">
    <source>
        <dbReference type="EMBL" id="RXZ68322.1"/>
    </source>
</evidence>
<dbReference type="Gene3D" id="3.40.50.1010">
    <property type="entry name" value="5'-nuclease"/>
    <property type="match status" value="1"/>
</dbReference>
<dbReference type="RefSeq" id="WP_129521560.1">
    <property type="nucleotide sequence ID" value="NZ_SDPN01000029.1"/>
</dbReference>
<keyword evidence="6" id="KW-0800">Toxin</keyword>
<comment type="cofactor">
    <cofactor evidence="6">
        <name>Mg(2+)</name>
        <dbReference type="ChEBI" id="CHEBI:18420"/>
    </cofactor>
</comment>